<protein>
    <submittedName>
        <fullName evidence="2">Uncharacterized protein</fullName>
    </submittedName>
</protein>
<keyword evidence="1" id="KW-1133">Transmembrane helix</keyword>
<evidence type="ECO:0000313" key="2">
    <source>
        <dbReference type="EMBL" id="MDR6241732.1"/>
    </source>
</evidence>
<evidence type="ECO:0000256" key="1">
    <source>
        <dbReference type="SAM" id="Phobius"/>
    </source>
</evidence>
<sequence length="145" mass="17479">MIDVENYKRFFLFGVISVLIITILSYLYNIYSLKYFSNDNFSITKGICVKEDYDRYNTDKYWYKADNKIYSVSTRSENLKLDEKYYVLYSNERNDLSIILTDCDVNKTINKDDIDIKSNWIYTSNNIVKRKDVPKKYRNFFGINY</sequence>
<gene>
    <name evidence="2" type="ORF">HNQ88_004819</name>
</gene>
<accession>A0AAE3XSC9</accession>
<dbReference type="RefSeq" id="WP_309942773.1">
    <property type="nucleotide sequence ID" value="NZ_AP025309.1"/>
</dbReference>
<keyword evidence="1" id="KW-0472">Membrane</keyword>
<reference evidence="2" key="1">
    <citation type="submission" date="2023-07" db="EMBL/GenBank/DDBJ databases">
        <title>Genomic Encyclopedia of Type Strains, Phase IV (KMG-IV): sequencing the most valuable type-strain genomes for metagenomic binning, comparative biology and taxonomic classification.</title>
        <authorList>
            <person name="Goeker M."/>
        </authorList>
    </citation>
    <scope>NUCLEOTIDE SEQUENCE</scope>
    <source>
        <strain evidence="2">DSM 26174</strain>
    </source>
</reference>
<evidence type="ECO:0000313" key="3">
    <source>
        <dbReference type="Proteomes" id="UP001185092"/>
    </source>
</evidence>
<dbReference type="AlphaFoldDB" id="A0AAE3XSC9"/>
<dbReference type="EMBL" id="JAVDQD010000011">
    <property type="protein sequence ID" value="MDR6241732.1"/>
    <property type="molecule type" value="Genomic_DNA"/>
</dbReference>
<proteinExistence type="predicted"/>
<name>A0AAE3XSC9_9BACT</name>
<dbReference type="Proteomes" id="UP001185092">
    <property type="component" value="Unassembled WGS sequence"/>
</dbReference>
<feature type="transmembrane region" description="Helical" evidence="1">
    <location>
        <begin position="12"/>
        <end position="31"/>
    </location>
</feature>
<comment type="caution">
    <text evidence="2">The sequence shown here is derived from an EMBL/GenBank/DDBJ whole genome shotgun (WGS) entry which is preliminary data.</text>
</comment>
<keyword evidence="3" id="KW-1185">Reference proteome</keyword>
<organism evidence="2 3">
    <name type="scientific">Aureibacter tunicatorum</name>
    <dbReference type="NCBI Taxonomy" id="866807"/>
    <lineage>
        <taxon>Bacteria</taxon>
        <taxon>Pseudomonadati</taxon>
        <taxon>Bacteroidota</taxon>
        <taxon>Cytophagia</taxon>
        <taxon>Cytophagales</taxon>
        <taxon>Persicobacteraceae</taxon>
        <taxon>Aureibacter</taxon>
    </lineage>
</organism>
<keyword evidence="1" id="KW-0812">Transmembrane</keyword>